<protein>
    <submittedName>
        <fullName evidence="2">Uncharacterized protein</fullName>
    </submittedName>
</protein>
<comment type="caution">
    <text evidence="2">The sequence shown here is derived from an EMBL/GenBank/DDBJ whole genome shotgun (WGS) entry which is preliminary data.</text>
</comment>
<proteinExistence type="predicted"/>
<accession>A0ABT5SBV9</accession>
<keyword evidence="1" id="KW-0812">Transmembrane</keyword>
<feature type="transmembrane region" description="Helical" evidence="1">
    <location>
        <begin position="158"/>
        <end position="176"/>
    </location>
</feature>
<evidence type="ECO:0000313" key="3">
    <source>
        <dbReference type="Proteomes" id="UP001151478"/>
    </source>
</evidence>
<feature type="transmembrane region" description="Helical" evidence="1">
    <location>
        <begin position="6"/>
        <end position="23"/>
    </location>
</feature>
<evidence type="ECO:0000313" key="2">
    <source>
        <dbReference type="EMBL" id="MDD7915611.1"/>
    </source>
</evidence>
<gene>
    <name evidence="2" type="ORF">N5A56_014795</name>
</gene>
<dbReference type="Proteomes" id="UP001151478">
    <property type="component" value="Unassembled WGS sequence"/>
</dbReference>
<evidence type="ECO:0000256" key="1">
    <source>
        <dbReference type="SAM" id="Phobius"/>
    </source>
</evidence>
<keyword evidence="3" id="KW-1185">Reference proteome</keyword>
<keyword evidence="1" id="KW-0472">Membrane</keyword>
<dbReference type="RefSeq" id="WP_265726867.1">
    <property type="nucleotide sequence ID" value="NZ_JAOSLC020000003.1"/>
</dbReference>
<sequence length="204" mass="24207">MNQKKFYYPLILVFIIFFIWSFAPQEKENIDFSKKVKIALRQVGNQLLLTNKDSLSIILPIKEIDNFKYRISFENKLLFEPTNLVRIMKNNIEKISLSKNYRVEVLQCVDNEVAYSYEINADEEKTIIPCAGRNLPVKCYVIEVQFLDTSASKFNYSLLLYMFIPLILGIVYGRFYKTNKKEVVKERKNEKSCFRELYFLSRTK</sequence>
<keyword evidence="1" id="KW-1133">Transmembrane helix</keyword>
<reference evidence="2" key="1">
    <citation type="submission" date="2023-02" db="EMBL/GenBank/DDBJ databases">
        <title>Polaribacter ponticola sp. nov., isolated from seawater.</title>
        <authorList>
            <person name="Baek J.H."/>
            <person name="Kim J.M."/>
            <person name="Choi D.G."/>
            <person name="Jeon C.O."/>
        </authorList>
    </citation>
    <scope>NUCLEOTIDE SEQUENCE</scope>
    <source>
        <strain evidence="2">MSW5</strain>
    </source>
</reference>
<organism evidence="2 3">
    <name type="scientific">Polaribacter ponticola</name>
    <dbReference type="NCBI Taxonomy" id="2978475"/>
    <lineage>
        <taxon>Bacteria</taxon>
        <taxon>Pseudomonadati</taxon>
        <taxon>Bacteroidota</taxon>
        <taxon>Flavobacteriia</taxon>
        <taxon>Flavobacteriales</taxon>
        <taxon>Flavobacteriaceae</taxon>
    </lineage>
</organism>
<name>A0ABT5SBV9_9FLAO</name>
<dbReference type="EMBL" id="JAOSLC020000003">
    <property type="protein sequence ID" value="MDD7915611.1"/>
    <property type="molecule type" value="Genomic_DNA"/>
</dbReference>